<evidence type="ECO:0000256" key="9">
    <source>
        <dbReference type="ARBA" id="ARBA00047816"/>
    </source>
</evidence>
<sequence length="143" mass="15766">MKSSSRLFYAITVFLVIMTVIYVLATKFINDNGYISGIEWAGSAGLLLGALMTLMLGVYLHITERHSDVLPMDWEEAEQVDGSGEFGFFSPNSIWPFAMTCGIAVLGYGVVFLAYWMIGIGAVITVWATVKLNLQYGTPVEKH</sequence>
<dbReference type="EMBL" id="QFRA01000008">
    <property type="protein sequence ID" value="PZR05185.1"/>
    <property type="molecule type" value="Genomic_DNA"/>
</dbReference>
<dbReference type="InterPro" id="IPR021050">
    <property type="entry name" value="Cyt_c_oxidase_su4_actinobac"/>
</dbReference>
<evidence type="ECO:0000256" key="10">
    <source>
        <dbReference type="PIRNR" id="PIRNR017385"/>
    </source>
</evidence>
<evidence type="ECO:0000256" key="6">
    <source>
        <dbReference type="ARBA" id="ARBA00022967"/>
    </source>
</evidence>
<comment type="subunit">
    <text evidence="10">Associates with subunits I, II and III to form cytochrome c oxidase.</text>
</comment>
<evidence type="ECO:0000256" key="8">
    <source>
        <dbReference type="ARBA" id="ARBA00023136"/>
    </source>
</evidence>
<keyword evidence="7" id="KW-1133">Transmembrane helix</keyword>
<dbReference type="Proteomes" id="UP000249432">
    <property type="component" value="Unassembled WGS sequence"/>
</dbReference>
<evidence type="ECO:0000256" key="5">
    <source>
        <dbReference type="ARBA" id="ARBA00022692"/>
    </source>
</evidence>
<evidence type="ECO:0000313" key="12">
    <source>
        <dbReference type="Proteomes" id="UP000249432"/>
    </source>
</evidence>
<reference evidence="11 12" key="1">
    <citation type="submission" date="2017-08" db="EMBL/GenBank/DDBJ databases">
        <title>Infants hospitalized years apart are colonized by the same room-sourced microbial strains.</title>
        <authorList>
            <person name="Brooks B."/>
            <person name="Olm M.R."/>
            <person name="Firek B.A."/>
            <person name="Baker R."/>
            <person name="Thomas B.C."/>
            <person name="Morowitz M.J."/>
            <person name="Banfield J.F."/>
        </authorList>
    </citation>
    <scope>NUCLEOTIDE SEQUENCE [LARGE SCALE GENOMIC DNA]</scope>
    <source>
        <strain evidence="11">S2_003_000_R1_3</strain>
    </source>
</reference>
<keyword evidence="5" id="KW-0812">Transmembrane</keyword>
<dbReference type="GO" id="GO:0004129">
    <property type="term" value="F:cytochrome-c oxidase activity"/>
    <property type="evidence" value="ECO:0007669"/>
    <property type="project" value="UniProtKB-EC"/>
</dbReference>
<gene>
    <name evidence="11" type="ORF">DI525_05020</name>
</gene>
<evidence type="ECO:0000256" key="3">
    <source>
        <dbReference type="ARBA" id="ARBA00006870"/>
    </source>
</evidence>
<dbReference type="GO" id="GO:0005886">
    <property type="term" value="C:plasma membrane"/>
    <property type="evidence" value="ECO:0007669"/>
    <property type="project" value="UniProtKB-SubCell"/>
</dbReference>
<dbReference type="PIRSF" id="PIRSF017385">
    <property type="entry name" value="CtaF"/>
    <property type="match status" value="1"/>
</dbReference>
<evidence type="ECO:0000256" key="4">
    <source>
        <dbReference type="ARBA" id="ARBA00022475"/>
    </source>
</evidence>
<dbReference type="Pfam" id="PF12270">
    <property type="entry name" value="Cyt_c_ox_IV"/>
    <property type="match status" value="1"/>
</dbReference>
<dbReference type="RefSeq" id="WP_012731357.1">
    <property type="nucleotide sequence ID" value="NZ_CAKZHK010000008.1"/>
</dbReference>
<dbReference type="EC" id="7.1.1.9" evidence="10"/>
<dbReference type="GO" id="GO:0022900">
    <property type="term" value="P:electron transport chain"/>
    <property type="evidence" value="ECO:0007669"/>
    <property type="project" value="InterPro"/>
</dbReference>
<protein>
    <recommendedName>
        <fullName evidence="10">Cytochrome c oxidase polypeptide 4</fullName>
        <ecNumber evidence="10">7.1.1.9</ecNumber>
    </recommendedName>
    <alternativeName>
        <fullName evidence="10">Cytochrome aa3 subunit 4</fullName>
    </alternativeName>
    <alternativeName>
        <fullName evidence="10">Cytochrome c oxidase polypeptide IV</fullName>
    </alternativeName>
</protein>
<dbReference type="OMA" id="GTYFRFV"/>
<keyword evidence="8 10" id="KW-0472">Membrane</keyword>
<evidence type="ECO:0000313" key="11">
    <source>
        <dbReference type="EMBL" id="PZR05185.1"/>
    </source>
</evidence>
<comment type="similarity">
    <text evidence="3 10">Belongs to the cytochrome c oxidase bacterial subunit CtaF family.</text>
</comment>
<comment type="function">
    <text evidence="1 10">Part of cytochrome c oxidase, its function is unknown.</text>
</comment>
<evidence type="ECO:0000256" key="7">
    <source>
        <dbReference type="ARBA" id="ARBA00022989"/>
    </source>
</evidence>
<keyword evidence="6 10" id="KW-1278">Translocase</keyword>
<organism evidence="11 12">
    <name type="scientific">Corynebacterium kroppenstedtii</name>
    <dbReference type="NCBI Taxonomy" id="161879"/>
    <lineage>
        <taxon>Bacteria</taxon>
        <taxon>Bacillati</taxon>
        <taxon>Actinomycetota</taxon>
        <taxon>Actinomycetes</taxon>
        <taxon>Mycobacteriales</taxon>
        <taxon>Corynebacteriaceae</taxon>
        <taxon>Corynebacterium</taxon>
    </lineage>
</organism>
<dbReference type="AlphaFoldDB" id="A0A133Z504"/>
<comment type="caution">
    <text evidence="11">The sequence shown here is derived from an EMBL/GenBank/DDBJ whole genome shotgun (WGS) entry which is preliminary data.</text>
</comment>
<name>A0A133Z504_9CORY</name>
<evidence type="ECO:0000256" key="2">
    <source>
        <dbReference type="ARBA" id="ARBA00004651"/>
    </source>
</evidence>
<comment type="catalytic activity">
    <reaction evidence="9 10">
        <text>4 Fe(II)-[cytochrome c] + O2 + 8 H(+)(in) = 4 Fe(III)-[cytochrome c] + 2 H2O + 4 H(+)(out)</text>
        <dbReference type="Rhea" id="RHEA:11436"/>
        <dbReference type="Rhea" id="RHEA-COMP:10350"/>
        <dbReference type="Rhea" id="RHEA-COMP:14399"/>
        <dbReference type="ChEBI" id="CHEBI:15377"/>
        <dbReference type="ChEBI" id="CHEBI:15378"/>
        <dbReference type="ChEBI" id="CHEBI:15379"/>
        <dbReference type="ChEBI" id="CHEBI:29033"/>
        <dbReference type="ChEBI" id="CHEBI:29034"/>
        <dbReference type="EC" id="7.1.1.9"/>
    </reaction>
</comment>
<accession>A0A133Z504</accession>
<evidence type="ECO:0000256" key="1">
    <source>
        <dbReference type="ARBA" id="ARBA00002536"/>
    </source>
</evidence>
<keyword evidence="4 10" id="KW-1003">Cell membrane</keyword>
<dbReference type="OrthoDB" id="5244617at2"/>
<dbReference type="GeneID" id="92727285"/>
<proteinExistence type="inferred from homology"/>
<comment type="subcellular location">
    <subcellularLocation>
        <location evidence="2">Cell membrane</location>
        <topology evidence="2">Multi-pass membrane protein</topology>
    </subcellularLocation>
</comment>